<proteinExistence type="predicted"/>
<sequence length="74" mass="8050">MTADELPDTYHEDCYPLTQVSNGMVGSRGEWRATHHSKSSSTTTGSGLGPIDDLNRIQGGNGARTRTHLPVHSW</sequence>
<dbReference type="AlphaFoldDB" id="G0HZ18"/>
<dbReference type="EMBL" id="CP002922">
    <property type="protein sequence ID" value="AEM59069.1"/>
    <property type="molecule type" value="Genomic_DNA"/>
</dbReference>
<gene>
    <name evidence="2" type="ordered locus">HAH_4398</name>
</gene>
<evidence type="ECO:0000256" key="1">
    <source>
        <dbReference type="SAM" id="MobiDB-lite"/>
    </source>
</evidence>
<evidence type="ECO:0000313" key="2">
    <source>
        <dbReference type="EMBL" id="AEM59069.1"/>
    </source>
</evidence>
<dbReference type="KEGG" id="hhi:HAH_4398"/>
<feature type="region of interest" description="Disordered" evidence="1">
    <location>
        <begin position="26"/>
        <end position="74"/>
    </location>
</feature>
<accession>G0HZ18</accession>
<organism evidence="2 3">
    <name type="scientific">Haloarcula hispanica (strain ATCC 33960 / DSM 4426 / JCM 8911 / NBRC 102182 / NCIMB 2187 / VKM B-1755)</name>
    <dbReference type="NCBI Taxonomy" id="634497"/>
    <lineage>
        <taxon>Archaea</taxon>
        <taxon>Methanobacteriati</taxon>
        <taxon>Methanobacteriota</taxon>
        <taxon>Stenosarchaea group</taxon>
        <taxon>Halobacteria</taxon>
        <taxon>Halobacteriales</taxon>
        <taxon>Haloarculaceae</taxon>
        <taxon>Haloarcula</taxon>
    </lineage>
</organism>
<name>G0HZ18_HALHT</name>
<protein>
    <submittedName>
        <fullName evidence="2">Uncharacterized protein</fullName>
    </submittedName>
</protein>
<dbReference type="HOGENOM" id="CLU_2678755_0_0_2"/>
<feature type="compositionally biased region" description="Basic residues" evidence="1">
    <location>
        <begin position="65"/>
        <end position="74"/>
    </location>
</feature>
<evidence type="ECO:0000313" key="3">
    <source>
        <dbReference type="Proteomes" id="UP000005629"/>
    </source>
</evidence>
<dbReference type="Proteomes" id="UP000005629">
    <property type="component" value="Chromosome II"/>
</dbReference>
<reference evidence="2 3" key="1">
    <citation type="journal article" date="2011" name="J. Bacteriol.">
        <title>Complete genome sequence of Haloarcula hispanica, a model haloarchaeon for studying genetics, metabolism, and virus-host interaction.</title>
        <authorList>
            <person name="Liu H."/>
            <person name="Wu Z."/>
            <person name="Li M."/>
            <person name="Zhang F."/>
            <person name="Zheng H."/>
            <person name="Han J."/>
            <person name="Liu J."/>
            <person name="Zhou J."/>
            <person name="Wang S."/>
            <person name="Xiang H."/>
        </authorList>
    </citation>
    <scope>NUCLEOTIDE SEQUENCE [LARGE SCALE GENOMIC DNA]</scope>
    <source>
        <strain evidence="3">ATCC 33960 / DSM 4426 / JCM 8911 / NBRC 102182 / NCIMB 2187 / VKM B-1755</strain>
    </source>
</reference>